<dbReference type="InterPro" id="IPR029058">
    <property type="entry name" value="AB_hydrolase_fold"/>
</dbReference>
<keyword evidence="2" id="KW-1185">Reference proteome</keyword>
<dbReference type="EMBL" id="CXSU01000012">
    <property type="protein sequence ID" value="CTQ50506.1"/>
    <property type="molecule type" value="Genomic_DNA"/>
</dbReference>
<dbReference type="SUPFAM" id="SSF53474">
    <property type="entry name" value="alpha/beta-Hydrolases"/>
    <property type="match status" value="1"/>
</dbReference>
<organism evidence="1 2">
    <name type="scientific">Jannaschia donghaensis</name>
    <dbReference type="NCBI Taxonomy" id="420998"/>
    <lineage>
        <taxon>Bacteria</taxon>
        <taxon>Pseudomonadati</taxon>
        <taxon>Pseudomonadota</taxon>
        <taxon>Alphaproteobacteria</taxon>
        <taxon>Rhodobacterales</taxon>
        <taxon>Roseobacteraceae</taxon>
        <taxon>Jannaschia</taxon>
    </lineage>
</organism>
<dbReference type="PANTHER" id="PTHR36513">
    <property type="entry name" value="ABC TRANSMEMBRANE TYPE-1 DOMAIN-CONTAINING PROTEIN"/>
    <property type="match status" value="1"/>
</dbReference>
<evidence type="ECO:0008006" key="3">
    <source>
        <dbReference type="Google" id="ProtNLM"/>
    </source>
</evidence>
<dbReference type="InterPro" id="IPR010297">
    <property type="entry name" value="DUF900_hydrolase"/>
</dbReference>
<sequence>MTGVTRRRVCAALAATALTGCGPRGRFVTARHAGPARRIILATNREGLGLGAARGETLRYAALDIAVPTDRAPGTLPIGPDGFALAGTEGLDGTGLDAELRHSGEPTLWIHGYNNTPAEAVYRHAQLATDLDLMGPQISFVWPSGASYGGYVQDRDSALHARGAGEQLVREIAARAGRPSIVLAHSMGAFLIMEALRSARLRGAPLNAALGGVVLIQPDIDVDVFVSQARDAAPLPPTAVIIRRDDAVLRASARLSGRPDRLGSTGDLAAIKALGIRILDLTGLEDASVDHLSVLTSPSALELIRSIRLADG</sequence>
<dbReference type="STRING" id="420998.JDO7802_02530"/>
<accession>A0A0M6YNB4</accession>
<dbReference type="Pfam" id="PF05990">
    <property type="entry name" value="DUF900"/>
    <property type="match status" value="1"/>
</dbReference>
<dbReference type="OrthoDB" id="9797755at2"/>
<protein>
    <recommendedName>
        <fullName evidence="3">Alpha/beta hydrolase family protein</fullName>
    </recommendedName>
</protein>
<dbReference type="Proteomes" id="UP000049222">
    <property type="component" value="Unassembled WGS sequence"/>
</dbReference>
<proteinExistence type="predicted"/>
<dbReference type="Gene3D" id="3.40.50.1820">
    <property type="entry name" value="alpha/beta hydrolase"/>
    <property type="match status" value="1"/>
</dbReference>
<dbReference type="PANTHER" id="PTHR36513:SF1">
    <property type="entry name" value="TRANSMEMBRANE PROTEIN"/>
    <property type="match status" value="1"/>
</dbReference>
<evidence type="ECO:0000313" key="2">
    <source>
        <dbReference type="Proteomes" id="UP000049222"/>
    </source>
</evidence>
<dbReference type="PROSITE" id="PS51257">
    <property type="entry name" value="PROKAR_LIPOPROTEIN"/>
    <property type="match status" value="1"/>
</dbReference>
<dbReference type="AlphaFoldDB" id="A0A0M6YNB4"/>
<evidence type="ECO:0000313" key="1">
    <source>
        <dbReference type="EMBL" id="CTQ50506.1"/>
    </source>
</evidence>
<reference evidence="1 2" key="1">
    <citation type="submission" date="2015-07" db="EMBL/GenBank/DDBJ databases">
        <authorList>
            <person name="Noorani M."/>
        </authorList>
    </citation>
    <scope>NUCLEOTIDE SEQUENCE [LARGE SCALE GENOMIC DNA]</scope>
    <source>
        <strain evidence="1 2">CECT 7802</strain>
    </source>
</reference>
<name>A0A0M6YNB4_9RHOB</name>
<gene>
    <name evidence="1" type="ORF">JDO7802_02530</name>
</gene>